<dbReference type="AlphaFoldDB" id="A0A0A9CZH3"/>
<name>A0A0A9CZH3_ARUDO</name>
<dbReference type="EMBL" id="GBRH01216899">
    <property type="protein sequence ID" value="JAD80996.1"/>
    <property type="molecule type" value="Transcribed_RNA"/>
</dbReference>
<proteinExistence type="predicted"/>
<reference evidence="1" key="1">
    <citation type="submission" date="2014-09" db="EMBL/GenBank/DDBJ databases">
        <authorList>
            <person name="Magalhaes I.L.F."/>
            <person name="Oliveira U."/>
            <person name="Santos F.R."/>
            <person name="Vidigal T.H.D.A."/>
            <person name="Brescovit A.D."/>
            <person name="Santos A.J."/>
        </authorList>
    </citation>
    <scope>NUCLEOTIDE SEQUENCE</scope>
    <source>
        <tissue evidence="1">Shoot tissue taken approximately 20 cm above the soil surface</tissue>
    </source>
</reference>
<accession>A0A0A9CZH3</accession>
<sequence>MPSPYSQCHDRIKHRFSSRRMRDVVNSLTDKQKGYVKKHGFGKLLDILSFSPLPLMEWVMDHIRIGSSQFVYKNRCIKFTKDVVKQVLGIPSGSLPVALHSVDDNISSAVSKLKSAYCIVGDKPSISTVISVLIGDEVEESFMRSFMLIAISTVLCPSTENFVNLNYLNSLTHIPDLQNFDWAGHILSYILSEVKRYQEKVDAGDMVGGKSLYFGSCLPLLVTVYMGFLDLNGFDGKQYHICYHVPRFCHVCKQDFKIVMDVDRNRSSLGSYCFGQTIL</sequence>
<organism evidence="1">
    <name type="scientific">Arundo donax</name>
    <name type="common">Giant reed</name>
    <name type="synonym">Donax arundinaceus</name>
    <dbReference type="NCBI Taxonomy" id="35708"/>
    <lineage>
        <taxon>Eukaryota</taxon>
        <taxon>Viridiplantae</taxon>
        <taxon>Streptophyta</taxon>
        <taxon>Embryophyta</taxon>
        <taxon>Tracheophyta</taxon>
        <taxon>Spermatophyta</taxon>
        <taxon>Magnoliopsida</taxon>
        <taxon>Liliopsida</taxon>
        <taxon>Poales</taxon>
        <taxon>Poaceae</taxon>
        <taxon>PACMAD clade</taxon>
        <taxon>Arundinoideae</taxon>
        <taxon>Arundineae</taxon>
        <taxon>Arundo</taxon>
    </lineage>
</organism>
<evidence type="ECO:0000313" key="1">
    <source>
        <dbReference type="EMBL" id="JAD80996.1"/>
    </source>
</evidence>
<dbReference type="PANTHER" id="PTHR34835">
    <property type="entry name" value="OS07G0283600 PROTEIN-RELATED"/>
    <property type="match status" value="1"/>
</dbReference>
<protein>
    <submittedName>
        <fullName evidence="1">Uncharacterized protein</fullName>
    </submittedName>
</protein>
<dbReference type="PANTHER" id="PTHR34835:SF77">
    <property type="entry name" value="OS08G0365200 PROTEIN"/>
    <property type="match status" value="1"/>
</dbReference>
<reference evidence="1" key="2">
    <citation type="journal article" date="2015" name="Data Brief">
        <title>Shoot transcriptome of the giant reed, Arundo donax.</title>
        <authorList>
            <person name="Barrero R.A."/>
            <person name="Guerrero F.D."/>
            <person name="Moolhuijzen P."/>
            <person name="Goolsby J.A."/>
            <person name="Tidwell J."/>
            <person name="Bellgard S.E."/>
            <person name="Bellgard M.I."/>
        </authorList>
    </citation>
    <scope>NUCLEOTIDE SEQUENCE</scope>
    <source>
        <tissue evidence="1">Shoot tissue taken approximately 20 cm above the soil surface</tissue>
    </source>
</reference>